<evidence type="ECO:0000256" key="1">
    <source>
        <dbReference type="ARBA" id="ARBA00004141"/>
    </source>
</evidence>
<feature type="domain" description="Cation/H+ exchanger transmembrane" evidence="6">
    <location>
        <begin position="29"/>
        <end position="397"/>
    </location>
</feature>
<dbReference type="GO" id="GO:0005886">
    <property type="term" value="C:plasma membrane"/>
    <property type="evidence" value="ECO:0007669"/>
    <property type="project" value="InterPro"/>
</dbReference>
<feature type="transmembrane region" description="Helical" evidence="5">
    <location>
        <begin position="343"/>
        <end position="360"/>
    </location>
</feature>
<evidence type="ECO:0000256" key="5">
    <source>
        <dbReference type="SAM" id="Phobius"/>
    </source>
</evidence>
<dbReference type="GO" id="GO:0036376">
    <property type="term" value="P:sodium ion export across plasma membrane"/>
    <property type="evidence" value="ECO:0007669"/>
    <property type="project" value="InterPro"/>
</dbReference>
<dbReference type="OrthoDB" id="9810860at2"/>
<proteinExistence type="predicted"/>
<dbReference type="GO" id="GO:0042391">
    <property type="term" value="P:regulation of membrane potential"/>
    <property type="evidence" value="ECO:0007669"/>
    <property type="project" value="InterPro"/>
</dbReference>
<organism evidence="7 8">
    <name type="scientific">Parapontixanthobacter aurantiacus</name>
    <dbReference type="NCBI Taxonomy" id="1463599"/>
    <lineage>
        <taxon>Bacteria</taxon>
        <taxon>Pseudomonadati</taxon>
        <taxon>Pseudomonadota</taxon>
        <taxon>Alphaproteobacteria</taxon>
        <taxon>Sphingomonadales</taxon>
        <taxon>Erythrobacteraceae</taxon>
        <taxon>Parapontixanthobacter</taxon>
    </lineage>
</organism>
<dbReference type="PANTHER" id="PTHR31382">
    <property type="entry name" value="NA(+)/H(+) ANTIPORTER"/>
    <property type="match status" value="1"/>
</dbReference>
<dbReference type="RefSeq" id="WP_160683109.1">
    <property type="nucleotide sequence ID" value="NZ_WTYW01000002.1"/>
</dbReference>
<evidence type="ECO:0000256" key="3">
    <source>
        <dbReference type="ARBA" id="ARBA00022989"/>
    </source>
</evidence>
<feature type="transmembrane region" description="Helical" evidence="5">
    <location>
        <begin position="192"/>
        <end position="211"/>
    </location>
</feature>
<dbReference type="PANTHER" id="PTHR31382:SF1">
    <property type="entry name" value="SODIUM ION_PROTON EXCHANGER (EUROFUNG)"/>
    <property type="match status" value="1"/>
</dbReference>
<dbReference type="InterPro" id="IPR006153">
    <property type="entry name" value="Cation/H_exchanger_TM"/>
</dbReference>
<evidence type="ECO:0000313" key="8">
    <source>
        <dbReference type="Proteomes" id="UP000433104"/>
    </source>
</evidence>
<name>A0A844ZCU8_9SPHN</name>
<dbReference type="GO" id="GO:0015385">
    <property type="term" value="F:sodium:proton antiporter activity"/>
    <property type="evidence" value="ECO:0007669"/>
    <property type="project" value="InterPro"/>
</dbReference>
<keyword evidence="8" id="KW-1185">Reference proteome</keyword>
<gene>
    <name evidence="7" type="ORF">GRI38_10130</name>
</gene>
<evidence type="ECO:0000313" key="7">
    <source>
        <dbReference type="EMBL" id="MXO86381.1"/>
    </source>
</evidence>
<keyword evidence="4 5" id="KW-0472">Membrane</keyword>
<dbReference type="GO" id="GO:0120029">
    <property type="term" value="P:proton export across plasma membrane"/>
    <property type="evidence" value="ECO:0007669"/>
    <property type="project" value="InterPro"/>
</dbReference>
<feature type="transmembrane region" description="Helical" evidence="5">
    <location>
        <begin position="308"/>
        <end position="331"/>
    </location>
</feature>
<dbReference type="Pfam" id="PF00999">
    <property type="entry name" value="Na_H_Exchanger"/>
    <property type="match status" value="1"/>
</dbReference>
<dbReference type="AlphaFoldDB" id="A0A844ZCU8"/>
<reference evidence="7 8" key="1">
    <citation type="submission" date="2019-12" db="EMBL/GenBank/DDBJ databases">
        <title>Genomic-based taxomic classification of the family Erythrobacteraceae.</title>
        <authorList>
            <person name="Xu L."/>
        </authorList>
    </citation>
    <scope>NUCLEOTIDE SEQUENCE [LARGE SCALE GENOMIC DNA]</scope>
    <source>
        <strain evidence="7 8">MCCC 1A09962</strain>
    </source>
</reference>
<comment type="caution">
    <text evidence="7">The sequence shown here is derived from an EMBL/GenBank/DDBJ whole genome shotgun (WGS) entry which is preliminary data.</text>
</comment>
<keyword evidence="3 5" id="KW-1133">Transmembrane helix</keyword>
<feature type="transmembrane region" description="Helical" evidence="5">
    <location>
        <begin position="103"/>
        <end position="131"/>
    </location>
</feature>
<feature type="transmembrane region" description="Helical" evidence="5">
    <location>
        <begin position="372"/>
        <end position="392"/>
    </location>
</feature>
<comment type="subcellular location">
    <subcellularLocation>
        <location evidence="1">Membrane</location>
        <topology evidence="1">Multi-pass membrane protein</topology>
    </subcellularLocation>
</comment>
<keyword evidence="2 5" id="KW-0812">Transmembrane</keyword>
<dbReference type="Proteomes" id="UP000433104">
    <property type="component" value="Unassembled WGS sequence"/>
</dbReference>
<accession>A0A844ZCU8</accession>
<evidence type="ECO:0000259" key="6">
    <source>
        <dbReference type="Pfam" id="PF00999"/>
    </source>
</evidence>
<feature type="transmembrane region" description="Helical" evidence="5">
    <location>
        <begin position="231"/>
        <end position="264"/>
    </location>
</feature>
<feature type="transmembrane region" description="Helical" evidence="5">
    <location>
        <begin position="30"/>
        <end position="54"/>
    </location>
</feature>
<feature type="transmembrane region" description="Helical" evidence="5">
    <location>
        <begin position="66"/>
        <end position="83"/>
    </location>
</feature>
<evidence type="ECO:0000256" key="4">
    <source>
        <dbReference type="ARBA" id="ARBA00023136"/>
    </source>
</evidence>
<dbReference type="EMBL" id="WTYW01000002">
    <property type="protein sequence ID" value="MXO86381.1"/>
    <property type="molecule type" value="Genomic_DNA"/>
</dbReference>
<dbReference type="InterPro" id="IPR004712">
    <property type="entry name" value="Na+/H+_antiporter_fungi"/>
</dbReference>
<protein>
    <recommendedName>
        <fullName evidence="6">Cation/H+ exchanger transmembrane domain-containing protein</fullName>
    </recommendedName>
</protein>
<evidence type="ECO:0000256" key="2">
    <source>
        <dbReference type="ARBA" id="ARBA00022692"/>
    </source>
</evidence>
<sequence>MNIFLVLAAGTILALTLTSGWIKAKAWGSEAMICLFVGIAVGPLGFDLVAFDPVRSEEERHILEQFTRLTIALSVMSAALSLPRGYLSRNWRALALVLGPGMLAMWAVSSGVVYVALGLALPMALLVGASLTPTDPVLARSIVTGRIAEKCVPAALRRNLTAESGINDGLAFPLVVLSAAFLDTASDTPRDAVLIVIWEVVGAVLLGWILGKATGYVFRLGHERGFMETKSLTATTLTLALLVLGCVALLKADGILAVFVAGIVLNRAMKKEHQTAHEHFQDAVDRSFTLPIFILLGASLPYREWLQIGWPIVLAAAAIILFRRLPFWMLLQKVGKPYENRSRTLFAGWFGPVGVAALFYASLGLDKGGDPILWHMTSLVVAIAVVAFGISGTPLTKALGRKDGDG</sequence>